<proteinExistence type="predicted"/>
<dbReference type="OMA" id="GWWNLAM"/>
<evidence type="ECO:0000313" key="4">
    <source>
        <dbReference type="Proteomes" id="UP000289152"/>
    </source>
</evidence>
<accession>A0A4Q1BQN2</accession>
<sequence>MSTPEATGIRQRSKVVNGDEDVKVSNPASLSGNPGKKVPRNKPHVKPPFIDMSMNKFLTYLALTLLTLASFYVWRLTVWAADVGGYWNLMTGRRTVDTGIDTDSIVQAAASATQSSAGKGVVGGKSGGEDVQSQIFKLASALGIKPAELSAAIRPLVDPSVPNPIEAVKREADLLRQQMEQQAQTATPGPGVLDMLGEALLD</sequence>
<dbReference type="OrthoDB" id="3199651at2759"/>
<keyword evidence="4" id="KW-1185">Reference proteome</keyword>
<dbReference type="VEuPathDB" id="FungiDB:TREMEDRAFT_71377"/>
<evidence type="ECO:0000256" key="2">
    <source>
        <dbReference type="SAM" id="Phobius"/>
    </source>
</evidence>
<evidence type="ECO:0000256" key="1">
    <source>
        <dbReference type="SAM" id="MobiDB-lite"/>
    </source>
</evidence>
<protein>
    <submittedName>
        <fullName evidence="3">Uncharacterized protein</fullName>
    </submittedName>
</protein>
<keyword evidence="2" id="KW-1133">Transmembrane helix</keyword>
<feature type="region of interest" description="Disordered" evidence="1">
    <location>
        <begin position="1"/>
        <end position="42"/>
    </location>
</feature>
<name>A0A4Q1BQN2_TREME</name>
<evidence type="ECO:0000313" key="3">
    <source>
        <dbReference type="EMBL" id="RXK40122.1"/>
    </source>
</evidence>
<keyword evidence="2" id="KW-0472">Membrane</keyword>
<comment type="caution">
    <text evidence="3">The sequence shown here is derived from an EMBL/GenBank/DDBJ whole genome shotgun (WGS) entry which is preliminary data.</text>
</comment>
<dbReference type="STRING" id="5217.A0A4Q1BQN2"/>
<organism evidence="3 4">
    <name type="scientific">Tremella mesenterica</name>
    <name type="common">Jelly fungus</name>
    <dbReference type="NCBI Taxonomy" id="5217"/>
    <lineage>
        <taxon>Eukaryota</taxon>
        <taxon>Fungi</taxon>
        <taxon>Dikarya</taxon>
        <taxon>Basidiomycota</taxon>
        <taxon>Agaricomycotina</taxon>
        <taxon>Tremellomycetes</taxon>
        <taxon>Tremellales</taxon>
        <taxon>Tremellaceae</taxon>
        <taxon>Tremella</taxon>
    </lineage>
</organism>
<gene>
    <name evidence="3" type="ORF">M231_02579</name>
</gene>
<dbReference type="InParanoid" id="A0A4Q1BQN2"/>
<dbReference type="Proteomes" id="UP000289152">
    <property type="component" value="Unassembled WGS sequence"/>
</dbReference>
<feature type="transmembrane region" description="Helical" evidence="2">
    <location>
        <begin position="57"/>
        <end position="74"/>
    </location>
</feature>
<dbReference type="AlphaFoldDB" id="A0A4Q1BQN2"/>
<dbReference type="EMBL" id="SDIL01000022">
    <property type="protein sequence ID" value="RXK40122.1"/>
    <property type="molecule type" value="Genomic_DNA"/>
</dbReference>
<keyword evidence="2" id="KW-0812">Transmembrane</keyword>
<reference evidence="3 4" key="1">
    <citation type="submission" date="2016-06" db="EMBL/GenBank/DDBJ databases">
        <title>Evolution of pathogenesis and genome organization in the Tremellales.</title>
        <authorList>
            <person name="Cuomo C."/>
            <person name="Litvintseva A."/>
            <person name="Heitman J."/>
            <person name="Chen Y."/>
            <person name="Sun S."/>
            <person name="Springer D."/>
            <person name="Dromer F."/>
            <person name="Young S."/>
            <person name="Zeng Q."/>
            <person name="Chapman S."/>
            <person name="Gujja S."/>
            <person name="Saif S."/>
            <person name="Birren B."/>
        </authorList>
    </citation>
    <scope>NUCLEOTIDE SEQUENCE [LARGE SCALE GENOMIC DNA]</scope>
    <source>
        <strain evidence="3 4">ATCC 28783</strain>
    </source>
</reference>